<evidence type="ECO:0008006" key="3">
    <source>
        <dbReference type="Google" id="ProtNLM"/>
    </source>
</evidence>
<dbReference type="EMBL" id="MGGI01000012">
    <property type="protein sequence ID" value="OGM26544.1"/>
    <property type="molecule type" value="Genomic_DNA"/>
</dbReference>
<dbReference type="Pfam" id="PF14076">
    <property type="entry name" value="DUF4258"/>
    <property type="match status" value="1"/>
</dbReference>
<gene>
    <name evidence="1" type="ORF">A2627_00770</name>
</gene>
<name>A0A1F7YGS2_9BACT</name>
<dbReference type="InterPro" id="IPR025354">
    <property type="entry name" value="DUF4258"/>
</dbReference>
<reference evidence="1 2" key="1">
    <citation type="journal article" date="2016" name="Nat. Commun.">
        <title>Thousands of microbial genomes shed light on interconnected biogeochemical processes in an aquifer system.</title>
        <authorList>
            <person name="Anantharaman K."/>
            <person name="Brown C.T."/>
            <person name="Hug L.A."/>
            <person name="Sharon I."/>
            <person name="Castelle C.J."/>
            <person name="Probst A.J."/>
            <person name="Thomas B.C."/>
            <person name="Singh A."/>
            <person name="Wilkins M.J."/>
            <person name="Karaoz U."/>
            <person name="Brodie E.L."/>
            <person name="Williams K.H."/>
            <person name="Hubbard S.S."/>
            <person name="Banfield J.F."/>
        </authorList>
    </citation>
    <scope>NUCLEOTIDE SEQUENCE [LARGE SCALE GENOMIC DNA]</scope>
</reference>
<accession>A0A1F7YGS2</accession>
<organism evidence="1 2">
    <name type="scientific">Candidatus Woesebacteria bacterium RIFCSPHIGHO2_01_FULL_39_28</name>
    <dbReference type="NCBI Taxonomy" id="1802496"/>
    <lineage>
        <taxon>Bacteria</taxon>
        <taxon>Candidatus Woeseibacteriota</taxon>
    </lineage>
</organism>
<evidence type="ECO:0000313" key="2">
    <source>
        <dbReference type="Proteomes" id="UP000178851"/>
    </source>
</evidence>
<proteinExistence type="predicted"/>
<dbReference type="Proteomes" id="UP000178851">
    <property type="component" value="Unassembled WGS sequence"/>
</dbReference>
<evidence type="ECO:0000313" key="1">
    <source>
        <dbReference type="EMBL" id="OGM26544.1"/>
    </source>
</evidence>
<sequence>MSIKFSEHASNQTKRRNISKIEVIKTIRNPDKIIASFRGRKLRRRLVSSKILEVVTRTEGSEIIVITAYYLEENL</sequence>
<comment type="caution">
    <text evidence="1">The sequence shown here is derived from an EMBL/GenBank/DDBJ whole genome shotgun (WGS) entry which is preliminary data.</text>
</comment>
<protein>
    <recommendedName>
        <fullName evidence="3">DUF4258 domain-containing protein</fullName>
    </recommendedName>
</protein>
<dbReference type="AlphaFoldDB" id="A0A1F7YGS2"/>